<dbReference type="InterPro" id="IPR010359">
    <property type="entry name" value="IrrE_HExxH"/>
</dbReference>
<dbReference type="Pfam" id="PF13443">
    <property type="entry name" value="HTH_26"/>
    <property type="match status" value="1"/>
</dbReference>
<evidence type="ECO:0000313" key="4">
    <source>
        <dbReference type="Proteomes" id="UP000004374"/>
    </source>
</evidence>
<dbReference type="EMBL" id="BAFK01000009">
    <property type="protein sequence ID" value="GAB59012.1"/>
    <property type="molecule type" value="Genomic_DNA"/>
</dbReference>
<dbReference type="AlphaFoldDB" id="I1DY84"/>
<protein>
    <submittedName>
        <fullName evidence="3">Helix-turn-helix domain-containing protein</fullName>
    </submittedName>
</protein>
<feature type="domain" description="HTH cro/C1-type" evidence="2">
    <location>
        <begin position="79"/>
        <end position="134"/>
    </location>
</feature>
<dbReference type="Gene3D" id="1.10.260.40">
    <property type="entry name" value="lambda repressor-like DNA-binding domains"/>
    <property type="match status" value="1"/>
</dbReference>
<dbReference type="InterPro" id="IPR001387">
    <property type="entry name" value="Cro/C1-type_HTH"/>
</dbReference>
<dbReference type="OrthoDB" id="9796786at2"/>
<dbReference type="RefSeq" id="WP_008221239.1">
    <property type="nucleotide sequence ID" value="NZ_BAFK01000009.1"/>
</dbReference>
<evidence type="ECO:0000313" key="3">
    <source>
        <dbReference type="EMBL" id="GAB59012.1"/>
    </source>
</evidence>
<name>I1DY84_9GAMM</name>
<dbReference type="InterPro" id="IPR010982">
    <property type="entry name" value="Lambda_DNA-bd_dom_sf"/>
</dbReference>
<evidence type="ECO:0000256" key="1">
    <source>
        <dbReference type="ARBA" id="ARBA00007227"/>
    </source>
</evidence>
<dbReference type="PROSITE" id="PS50943">
    <property type="entry name" value="HTH_CROC1"/>
    <property type="match status" value="1"/>
</dbReference>
<dbReference type="CDD" id="cd00093">
    <property type="entry name" value="HTH_XRE"/>
    <property type="match status" value="1"/>
</dbReference>
<keyword evidence="4" id="KW-1185">Reference proteome</keyword>
<dbReference type="STRING" id="562729.RNAN_2002"/>
<evidence type="ECO:0000259" key="2">
    <source>
        <dbReference type="PROSITE" id="PS50943"/>
    </source>
</evidence>
<dbReference type="Proteomes" id="UP000004374">
    <property type="component" value="Unassembled WGS sequence"/>
</dbReference>
<accession>I1DY84</accession>
<dbReference type="GO" id="GO:0003677">
    <property type="term" value="F:DNA binding"/>
    <property type="evidence" value="ECO:0007669"/>
    <property type="project" value="InterPro"/>
</dbReference>
<dbReference type="Gene3D" id="1.10.10.2910">
    <property type="match status" value="1"/>
</dbReference>
<dbReference type="Pfam" id="PF06114">
    <property type="entry name" value="Peptidase_M78"/>
    <property type="match status" value="1"/>
</dbReference>
<comment type="caution">
    <text evidence="3">The sequence shown here is derived from an EMBL/GenBank/DDBJ whole genome shotgun (WGS) entry which is preliminary data.</text>
</comment>
<sequence length="415" mass="46942">MIYNDQQLRVTSGQLVELKKSLESIEASSSADVFTQIQLSAISSQIYDLQKQIDDYNSLLTSGPLKVNCSDLSELPFVLVKCRIANFISQKELAERVGLSELDIIRFENSKYSGVDQNTLMDISKIVGVTISDQVLTSASQKGISFNKKPFDWSLFPIKEMAKRGWISLKGNVSPEKQLQEFFFSCGGSNFLAALHKKQIHGGNNPNRYALIAWQARVLQKAKLKVDSYEIGKFSLDDSWINELIKLSVKDDAPLLVQQLLAKHGIILVVEPHLQGTYLDGAAMLFQDKHPVIALTLRHDRLDNFWFALMHELGHVFLHLYTSMFTEFFDEEDQEVGDRFEIEANDYALENTISKEKWDSCLSRFYINEETVLADATNLGIHPSIVAGRIRKELTNYSILSSLVGQGKVRLYFGI</sequence>
<dbReference type="SUPFAM" id="SSF47413">
    <property type="entry name" value="lambda repressor-like DNA-binding domains"/>
    <property type="match status" value="1"/>
</dbReference>
<comment type="similarity">
    <text evidence="1">Belongs to the short-chain fatty acyl-CoA assimilation regulator (ScfR) family.</text>
</comment>
<gene>
    <name evidence="3" type="ORF">RNAN_2002</name>
</gene>
<reference evidence="3 4" key="1">
    <citation type="journal article" date="2012" name="J. Bacteriol.">
        <title>Genome Sequence of the Protease-Producing Bacterium Rheinheimera nanhaiensis E407-8T, Isolated from Deep-Sea Sediment of the South China Sea.</title>
        <authorList>
            <person name="Zhang X.-Y."/>
            <person name="Zhang Y.-J."/>
            <person name="Qin Q.-L."/>
            <person name="Xie B.-B."/>
            <person name="Chen X.-L."/>
            <person name="Zhou B.-C."/>
            <person name="Zhang Y.-Z."/>
        </authorList>
    </citation>
    <scope>NUCLEOTIDE SEQUENCE [LARGE SCALE GENOMIC DNA]</scope>
    <source>
        <strain evidence="3 4">E407-8</strain>
    </source>
</reference>
<organism evidence="3 4">
    <name type="scientific">Rheinheimera nanhaiensis E407-8</name>
    <dbReference type="NCBI Taxonomy" id="562729"/>
    <lineage>
        <taxon>Bacteria</taxon>
        <taxon>Pseudomonadati</taxon>
        <taxon>Pseudomonadota</taxon>
        <taxon>Gammaproteobacteria</taxon>
        <taxon>Chromatiales</taxon>
        <taxon>Chromatiaceae</taxon>
        <taxon>Rheinheimera</taxon>
    </lineage>
</organism>
<proteinExistence type="inferred from homology"/>